<protein>
    <submittedName>
        <fullName evidence="2">Uncharacterized protein</fullName>
    </submittedName>
</protein>
<name>A0A212FHS2_DANPL</name>
<proteinExistence type="predicted"/>
<evidence type="ECO:0000313" key="2">
    <source>
        <dbReference type="EMBL" id="OWR53279.1"/>
    </source>
</evidence>
<dbReference type="AlphaFoldDB" id="A0A212FHS2"/>
<accession>A0A212FHS2</accession>
<feature type="compositionally biased region" description="Basic and acidic residues" evidence="1">
    <location>
        <begin position="202"/>
        <end position="213"/>
    </location>
</feature>
<dbReference type="KEGG" id="dpl:KGM_209978"/>
<gene>
    <name evidence="2" type="ORF">KGM_209978</name>
</gene>
<dbReference type="EMBL" id="AGBW02008466">
    <property type="protein sequence ID" value="OWR53279.1"/>
    <property type="molecule type" value="Genomic_DNA"/>
</dbReference>
<keyword evidence="3" id="KW-1185">Reference proteome</keyword>
<feature type="region of interest" description="Disordered" evidence="1">
    <location>
        <begin position="85"/>
        <end position="112"/>
    </location>
</feature>
<feature type="region of interest" description="Disordered" evidence="1">
    <location>
        <begin position="130"/>
        <end position="149"/>
    </location>
</feature>
<evidence type="ECO:0000313" key="3">
    <source>
        <dbReference type="Proteomes" id="UP000007151"/>
    </source>
</evidence>
<comment type="caution">
    <text evidence="2">The sequence shown here is derived from an EMBL/GenBank/DDBJ whole genome shotgun (WGS) entry which is preliminary data.</text>
</comment>
<feature type="region of interest" description="Disordered" evidence="1">
    <location>
        <begin position="182"/>
        <end position="223"/>
    </location>
</feature>
<dbReference type="InParanoid" id="A0A212FHS2"/>
<evidence type="ECO:0000256" key="1">
    <source>
        <dbReference type="SAM" id="MobiDB-lite"/>
    </source>
</evidence>
<organism evidence="2 3">
    <name type="scientific">Danaus plexippus plexippus</name>
    <dbReference type="NCBI Taxonomy" id="278856"/>
    <lineage>
        <taxon>Eukaryota</taxon>
        <taxon>Metazoa</taxon>
        <taxon>Ecdysozoa</taxon>
        <taxon>Arthropoda</taxon>
        <taxon>Hexapoda</taxon>
        <taxon>Insecta</taxon>
        <taxon>Pterygota</taxon>
        <taxon>Neoptera</taxon>
        <taxon>Endopterygota</taxon>
        <taxon>Lepidoptera</taxon>
        <taxon>Glossata</taxon>
        <taxon>Ditrysia</taxon>
        <taxon>Papilionoidea</taxon>
        <taxon>Nymphalidae</taxon>
        <taxon>Danainae</taxon>
        <taxon>Danaini</taxon>
        <taxon>Danaina</taxon>
        <taxon>Danaus</taxon>
        <taxon>Danaus</taxon>
    </lineage>
</organism>
<dbReference type="Proteomes" id="UP000007151">
    <property type="component" value="Unassembled WGS sequence"/>
</dbReference>
<reference evidence="2 3" key="1">
    <citation type="journal article" date="2011" name="Cell">
        <title>The monarch butterfly genome yields insights into long-distance migration.</title>
        <authorList>
            <person name="Zhan S."/>
            <person name="Merlin C."/>
            <person name="Boore J.L."/>
            <person name="Reppert S.M."/>
        </authorList>
    </citation>
    <scope>NUCLEOTIDE SEQUENCE [LARGE SCALE GENOMIC DNA]</scope>
    <source>
        <strain evidence="2">F-2</strain>
    </source>
</reference>
<sequence length="223" mass="25146">MASEGERRGGGGRVSTTLHWGIDIDIDTDRTVITFDYIVLRRDKQSVDQCKAVETSLLQASLNKWKEERQLRNKVGERVEVKNKSEESNATWPTCSGSEGSFNTNGSTRRNVQKLKRRVQSLVLDMQLVLKQTSGGSSRSRTRPAGRDERLMETLRVRYGEGGTTNARNMYTRATRLRGLLPLSDDTRGAGGLGQENAPSDPRVEHRRCDKGAKRSRMRHRDN</sequence>
<feature type="compositionally biased region" description="Basic residues" evidence="1">
    <location>
        <begin position="214"/>
        <end position="223"/>
    </location>
</feature>
<feature type="compositionally biased region" description="Polar residues" evidence="1">
    <location>
        <begin position="88"/>
        <end position="110"/>
    </location>
</feature>